<dbReference type="InterPro" id="IPR005888">
    <property type="entry name" value="dTDP_Gluc_deHydtase"/>
</dbReference>
<dbReference type="GO" id="GO:0008460">
    <property type="term" value="F:dTDP-glucose 4,6-dehydratase activity"/>
    <property type="evidence" value="ECO:0007669"/>
    <property type="project" value="UniProtKB-EC"/>
</dbReference>
<keyword evidence="11" id="KW-1185">Reference proteome</keyword>
<dbReference type="SUPFAM" id="SSF51735">
    <property type="entry name" value="NAD(P)-binding Rossmann-fold domains"/>
    <property type="match status" value="1"/>
</dbReference>
<evidence type="ECO:0000313" key="11">
    <source>
        <dbReference type="Proteomes" id="UP001317259"/>
    </source>
</evidence>
<keyword evidence="6" id="KW-0520">NAD</keyword>
<comment type="cofactor">
    <cofactor evidence="2 8">
        <name>NAD(+)</name>
        <dbReference type="ChEBI" id="CHEBI:57540"/>
    </cofactor>
</comment>
<gene>
    <name evidence="10" type="primary">rfbB</name>
    <name evidence="10" type="ORF">MF672_045935</name>
</gene>
<dbReference type="Gene3D" id="3.40.50.720">
    <property type="entry name" value="NAD(P)-binding Rossmann-like Domain"/>
    <property type="match status" value="1"/>
</dbReference>
<proteinExistence type="inferred from homology"/>
<dbReference type="CDD" id="cd05246">
    <property type="entry name" value="dTDP_GD_SDR_e"/>
    <property type="match status" value="1"/>
</dbReference>
<evidence type="ECO:0000256" key="2">
    <source>
        <dbReference type="ARBA" id="ARBA00001911"/>
    </source>
</evidence>
<evidence type="ECO:0000256" key="8">
    <source>
        <dbReference type="RuleBase" id="RU004473"/>
    </source>
</evidence>
<evidence type="ECO:0000313" key="10">
    <source>
        <dbReference type="EMBL" id="MCK2221095.1"/>
    </source>
</evidence>
<keyword evidence="7 8" id="KW-0456">Lyase</keyword>
<evidence type="ECO:0000256" key="7">
    <source>
        <dbReference type="ARBA" id="ARBA00023239"/>
    </source>
</evidence>
<evidence type="ECO:0000256" key="5">
    <source>
        <dbReference type="ARBA" id="ARBA00016977"/>
    </source>
</evidence>
<evidence type="ECO:0000256" key="6">
    <source>
        <dbReference type="ARBA" id="ARBA00023027"/>
    </source>
</evidence>
<dbReference type="EMBL" id="JAKRKC020000003">
    <property type="protein sequence ID" value="MCK2221095.1"/>
    <property type="molecule type" value="Genomic_DNA"/>
</dbReference>
<comment type="similarity">
    <text evidence="3 8">Belongs to the NAD(P)-dependent epimerase/dehydratase family. dTDP-glucose dehydratase subfamily.</text>
</comment>
<evidence type="ECO:0000259" key="9">
    <source>
        <dbReference type="Pfam" id="PF16363"/>
    </source>
</evidence>
<dbReference type="EC" id="4.2.1.46" evidence="4 8"/>
<evidence type="ECO:0000256" key="1">
    <source>
        <dbReference type="ARBA" id="ARBA00001539"/>
    </source>
</evidence>
<feature type="domain" description="NAD(P)-binding" evidence="9">
    <location>
        <begin position="4"/>
        <end position="303"/>
    </location>
</feature>
<dbReference type="Proteomes" id="UP001317259">
    <property type="component" value="Unassembled WGS sequence"/>
</dbReference>
<sequence>MRILVTGGAGFIGSHYVRQVLEGGYGPPGSRVTVLDKLTYAGRRENLPAEHPGLTFVRGDVCDLPLLLDVLPGHDAVVHFAAESHVDRSVADGAAFAVTNVCGTQTLLEACRRTGIARVVHVSTDEVYGSVASGSCAEDAPLAPNSPYAASKAGGDLIARSYWRTHGLDLSITRCSNNYGPYQYPEKLIPLFVTNLLRGVPVPLYGDGGNRREWLHVDDHCRAVDLVLRRGRAGEVYNVGGGAELTNREVTGLLLGHLGAGADMVRHVTDRKAHDYRYSVDDSKIRRELGYAPRIDFATGLADTVTWYRDHPEWWKPLILRSASSGH</sequence>
<dbReference type="RefSeq" id="WP_242380811.1">
    <property type="nucleotide sequence ID" value="NZ_JAKRKC020000003.1"/>
</dbReference>
<evidence type="ECO:0000256" key="4">
    <source>
        <dbReference type="ARBA" id="ARBA00011990"/>
    </source>
</evidence>
<dbReference type="PANTHER" id="PTHR43000">
    <property type="entry name" value="DTDP-D-GLUCOSE 4,6-DEHYDRATASE-RELATED"/>
    <property type="match status" value="1"/>
</dbReference>
<dbReference type="InterPro" id="IPR016040">
    <property type="entry name" value="NAD(P)-bd_dom"/>
</dbReference>
<dbReference type="NCBIfam" id="TIGR01181">
    <property type="entry name" value="dTDP_gluc_dehyt"/>
    <property type="match status" value="1"/>
</dbReference>
<dbReference type="Gene3D" id="3.90.25.10">
    <property type="entry name" value="UDP-galactose 4-epimerase, domain 1"/>
    <property type="match status" value="1"/>
</dbReference>
<reference evidence="10 11" key="1">
    <citation type="submission" date="2022-04" db="EMBL/GenBank/DDBJ databases">
        <title>Genome draft of Actinomadura sp. ATCC 31491.</title>
        <authorList>
            <person name="Shi X."/>
            <person name="Du Y."/>
        </authorList>
    </citation>
    <scope>NUCLEOTIDE SEQUENCE [LARGE SCALE GENOMIC DNA]</scope>
    <source>
        <strain evidence="10 11">ATCC 31491</strain>
    </source>
</reference>
<organism evidence="10 11">
    <name type="scientific">Actinomadura luzonensis</name>
    <dbReference type="NCBI Taxonomy" id="2805427"/>
    <lineage>
        <taxon>Bacteria</taxon>
        <taxon>Bacillati</taxon>
        <taxon>Actinomycetota</taxon>
        <taxon>Actinomycetes</taxon>
        <taxon>Streptosporangiales</taxon>
        <taxon>Thermomonosporaceae</taxon>
        <taxon>Actinomadura</taxon>
    </lineage>
</organism>
<dbReference type="Pfam" id="PF16363">
    <property type="entry name" value="GDP_Man_Dehyd"/>
    <property type="match status" value="1"/>
</dbReference>
<name>A0ABT0G923_9ACTN</name>
<comment type="caution">
    <text evidence="10">The sequence shown here is derived from an EMBL/GenBank/DDBJ whole genome shotgun (WGS) entry which is preliminary data.</text>
</comment>
<comment type="catalytic activity">
    <reaction evidence="1 8">
        <text>dTDP-alpha-D-glucose = dTDP-4-dehydro-6-deoxy-alpha-D-glucose + H2O</text>
        <dbReference type="Rhea" id="RHEA:17221"/>
        <dbReference type="ChEBI" id="CHEBI:15377"/>
        <dbReference type="ChEBI" id="CHEBI:57477"/>
        <dbReference type="ChEBI" id="CHEBI:57649"/>
        <dbReference type="EC" id="4.2.1.46"/>
    </reaction>
</comment>
<evidence type="ECO:0000256" key="3">
    <source>
        <dbReference type="ARBA" id="ARBA00008178"/>
    </source>
</evidence>
<dbReference type="InterPro" id="IPR036291">
    <property type="entry name" value="NAD(P)-bd_dom_sf"/>
</dbReference>
<protein>
    <recommendedName>
        <fullName evidence="5 8">dTDP-glucose 4,6-dehydratase</fullName>
        <ecNumber evidence="4 8">4.2.1.46</ecNumber>
    </recommendedName>
</protein>
<accession>A0ABT0G923</accession>